<evidence type="ECO:0000313" key="4">
    <source>
        <dbReference type="Proteomes" id="UP000253509"/>
    </source>
</evidence>
<dbReference type="AlphaFoldDB" id="A0A366ILK7"/>
<dbReference type="RefSeq" id="WP_113902997.1">
    <property type="nucleotide sequence ID" value="NZ_QNSB01000002.1"/>
</dbReference>
<dbReference type="EMBL" id="QNSB01000002">
    <property type="protein sequence ID" value="RBP73606.1"/>
    <property type="molecule type" value="Genomic_DNA"/>
</dbReference>
<evidence type="ECO:0000256" key="2">
    <source>
        <dbReference type="SAM" id="SignalP"/>
    </source>
</evidence>
<sequence>MTSRSRTLTAVGAAAALGLVLSGCSALHIRTAERDSGPVRVAVQETAGEDPTPEPTDGGIPEGMSRSTFNLGAECPVTVSFAVGSDWTQASTTDSFHVLSRGDSIAQGDVIIVNCSQAFDDSPQAVVDSQKKYSFSEQGSMVQAEHSGTIDAGSYWTYQGVLGPTEIFAIDQKSTVMYGARIGYQTNGRLVDIGVEMRALETDVEAAEDFKAMLPTIEIDGNGLETPTFR</sequence>
<comment type="caution">
    <text evidence="3">The sequence shown here is derived from an EMBL/GenBank/DDBJ whole genome shotgun (WGS) entry which is preliminary data.</text>
</comment>
<proteinExistence type="predicted"/>
<feature type="region of interest" description="Disordered" evidence="1">
    <location>
        <begin position="44"/>
        <end position="67"/>
    </location>
</feature>
<feature type="signal peptide" evidence="2">
    <location>
        <begin position="1"/>
        <end position="26"/>
    </location>
</feature>
<name>A0A366ILK7_9MICO</name>
<organism evidence="3 4">
    <name type="scientific">Brevibacterium celere</name>
    <dbReference type="NCBI Taxonomy" id="225845"/>
    <lineage>
        <taxon>Bacteria</taxon>
        <taxon>Bacillati</taxon>
        <taxon>Actinomycetota</taxon>
        <taxon>Actinomycetes</taxon>
        <taxon>Micrococcales</taxon>
        <taxon>Brevibacteriaceae</taxon>
        <taxon>Brevibacterium</taxon>
    </lineage>
</organism>
<evidence type="ECO:0000256" key="1">
    <source>
        <dbReference type="SAM" id="MobiDB-lite"/>
    </source>
</evidence>
<evidence type="ECO:0008006" key="5">
    <source>
        <dbReference type="Google" id="ProtNLM"/>
    </source>
</evidence>
<evidence type="ECO:0000313" key="3">
    <source>
        <dbReference type="EMBL" id="RBP73606.1"/>
    </source>
</evidence>
<accession>A0A366ILK7</accession>
<keyword evidence="2" id="KW-0732">Signal</keyword>
<dbReference type="PROSITE" id="PS51257">
    <property type="entry name" value="PROKAR_LIPOPROTEIN"/>
    <property type="match status" value="1"/>
</dbReference>
<keyword evidence="4" id="KW-1185">Reference proteome</keyword>
<reference evidence="3 4" key="1">
    <citation type="submission" date="2018-06" db="EMBL/GenBank/DDBJ databases">
        <title>Freshwater and sediment microbial communities from various areas in North America, analyzing microbe dynamics in response to fracking.</title>
        <authorList>
            <person name="Lamendella R."/>
        </authorList>
    </citation>
    <scope>NUCLEOTIDE SEQUENCE [LARGE SCALE GENOMIC DNA]</scope>
    <source>
        <strain evidence="3 4">3b_TX</strain>
    </source>
</reference>
<feature type="chain" id="PRO_5039230989" description="Lipoprotein" evidence="2">
    <location>
        <begin position="27"/>
        <end position="230"/>
    </location>
</feature>
<dbReference type="Proteomes" id="UP000253509">
    <property type="component" value="Unassembled WGS sequence"/>
</dbReference>
<protein>
    <recommendedName>
        <fullName evidence="5">Lipoprotein</fullName>
    </recommendedName>
</protein>
<gene>
    <name evidence="3" type="ORF">DFO65_102134</name>
</gene>